<dbReference type="KEGG" id="srub:C2R22_19660"/>
<sequence>MVQAISEHFIDAIESETDGRITVNLQAATLGGSEDNMSALESGTVDIVSESPPTMAQRFAPEYSFAGDPFVIRNMEHYKAVQEEYLMPEDGLNGILLENGLRLGDSFRWGNRGFTSNFAVTTPEDVQGVKLRLPQFETWTSVWGEIGAQPTPVPFDELYSALQTGVADASEGPISQFMSTSLYEVQSHFSVTNHLLGVNHFIMNDEFYQGLSSDDQDLLRSTMQEATGQITETIRENEQTLYDQARDEGTTIVQRDEIDRQAFVDAGMPALQELSESKWAADIDAVLDLA</sequence>
<dbReference type="GO" id="GO:0055085">
    <property type="term" value="P:transmembrane transport"/>
    <property type="evidence" value="ECO:0007669"/>
    <property type="project" value="InterPro"/>
</dbReference>
<dbReference type="PANTHER" id="PTHR33376">
    <property type="match status" value="1"/>
</dbReference>
<keyword evidence="1" id="KW-0732">Signal</keyword>
<dbReference type="CDD" id="cd13603">
    <property type="entry name" value="PBP2_TRAP_Siap_TeaA_like"/>
    <property type="match status" value="1"/>
</dbReference>
<dbReference type="EMBL" id="CP026309">
    <property type="protein sequence ID" value="AUV84072.1"/>
    <property type="molecule type" value="Genomic_DNA"/>
</dbReference>
<evidence type="ECO:0000313" key="2">
    <source>
        <dbReference type="EMBL" id="AUV84072.1"/>
    </source>
</evidence>
<keyword evidence="3" id="KW-1185">Reference proteome</keyword>
<reference evidence="2 3" key="1">
    <citation type="submission" date="2018-01" db="EMBL/GenBank/DDBJ databases">
        <title>Complete genome sequence of Salinigranum rubrum GX10T, an extremely halophilic archaeon isolated from a marine solar saltern.</title>
        <authorList>
            <person name="Han S."/>
        </authorList>
    </citation>
    <scope>NUCLEOTIDE SEQUENCE [LARGE SCALE GENOMIC DNA]</scope>
    <source>
        <strain evidence="2 3">GX10</strain>
    </source>
</reference>
<dbReference type="InterPro" id="IPR038404">
    <property type="entry name" value="TRAP_DctP_sf"/>
</dbReference>
<organism evidence="2 3">
    <name type="scientific">Salinigranum rubrum</name>
    <dbReference type="NCBI Taxonomy" id="755307"/>
    <lineage>
        <taxon>Archaea</taxon>
        <taxon>Methanobacteriati</taxon>
        <taxon>Methanobacteriota</taxon>
        <taxon>Stenosarchaea group</taxon>
        <taxon>Halobacteria</taxon>
        <taxon>Halobacteriales</taxon>
        <taxon>Haloferacaceae</taxon>
        <taxon>Salinigranum</taxon>
    </lineage>
</organism>
<dbReference type="AlphaFoldDB" id="A0A2I8VQ73"/>
<dbReference type="Pfam" id="PF03480">
    <property type="entry name" value="DctP"/>
    <property type="match status" value="1"/>
</dbReference>
<accession>A0A2I8VQ73</accession>
<dbReference type="Gene3D" id="3.40.190.170">
    <property type="entry name" value="Bacterial extracellular solute-binding protein, family 7"/>
    <property type="match status" value="1"/>
</dbReference>
<gene>
    <name evidence="2" type="ORF">C2R22_19660</name>
</gene>
<dbReference type="InterPro" id="IPR018389">
    <property type="entry name" value="DctP_fam"/>
</dbReference>
<name>A0A2I8VQ73_9EURY</name>
<dbReference type="Proteomes" id="UP000236584">
    <property type="component" value="Chromosome"/>
</dbReference>
<evidence type="ECO:0000313" key="3">
    <source>
        <dbReference type="Proteomes" id="UP000236584"/>
    </source>
</evidence>
<evidence type="ECO:0000256" key="1">
    <source>
        <dbReference type="ARBA" id="ARBA00022729"/>
    </source>
</evidence>
<dbReference type="PANTHER" id="PTHR33376:SF4">
    <property type="entry name" value="SIALIC ACID-BINDING PERIPLASMIC PROTEIN SIAP"/>
    <property type="match status" value="1"/>
</dbReference>
<proteinExistence type="predicted"/>
<protein>
    <submittedName>
        <fullName evidence="2">TRAP transporter substrate-binding protein DctP</fullName>
    </submittedName>
</protein>
<dbReference type="NCBIfam" id="NF037995">
    <property type="entry name" value="TRAP_S1"/>
    <property type="match status" value="1"/>
</dbReference>